<dbReference type="EMBL" id="BSYO01000036">
    <property type="protein sequence ID" value="GMH29525.1"/>
    <property type="molecule type" value="Genomic_DNA"/>
</dbReference>
<gene>
    <name evidence="1" type="ORF">Nepgr_031368</name>
</gene>
<organism evidence="1 2">
    <name type="scientific">Nepenthes gracilis</name>
    <name type="common">Slender pitcher plant</name>
    <dbReference type="NCBI Taxonomy" id="150966"/>
    <lineage>
        <taxon>Eukaryota</taxon>
        <taxon>Viridiplantae</taxon>
        <taxon>Streptophyta</taxon>
        <taxon>Embryophyta</taxon>
        <taxon>Tracheophyta</taxon>
        <taxon>Spermatophyta</taxon>
        <taxon>Magnoliopsida</taxon>
        <taxon>eudicotyledons</taxon>
        <taxon>Gunneridae</taxon>
        <taxon>Pentapetalae</taxon>
        <taxon>Caryophyllales</taxon>
        <taxon>Nepenthaceae</taxon>
        <taxon>Nepenthes</taxon>
    </lineage>
</organism>
<dbReference type="Proteomes" id="UP001279734">
    <property type="component" value="Unassembled WGS sequence"/>
</dbReference>
<name>A0AAD3TGL3_NEPGR</name>
<protein>
    <submittedName>
        <fullName evidence="1">Uncharacterized protein</fullName>
    </submittedName>
</protein>
<reference evidence="1" key="1">
    <citation type="submission" date="2023-05" db="EMBL/GenBank/DDBJ databases">
        <title>Nepenthes gracilis genome sequencing.</title>
        <authorList>
            <person name="Fukushima K."/>
        </authorList>
    </citation>
    <scope>NUCLEOTIDE SEQUENCE</scope>
    <source>
        <strain evidence="1">SING2019-196</strain>
    </source>
</reference>
<comment type="caution">
    <text evidence="1">The sequence shown here is derived from an EMBL/GenBank/DDBJ whole genome shotgun (WGS) entry which is preliminary data.</text>
</comment>
<accession>A0AAD3TGL3</accession>
<sequence>MTNHSPHLLTKNHNKGRIRVATVIYSIFEDDAAPWALSEAIRSWAVLKSIQLFENVVEKLKLLFSSVGD</sequence>
<keyword evidence="2" id="KW-1185">Reference proteome</keyword>
<dbReference type="AlphaFoldDB" id="A0AAD3TGL3"/>
<evidence type="ECO:0000313" key="1">
    <source>
        <dbReference type="EMBL" id="GMH29525.1"/>
    </source>
</evidence>
<evidence type="ECO:0000313" key="2">
    <source>
        <dbReference type="Proteomes" id="UP001279734"/>
    </source>
</evidence>
<proteinExistence type="predicted"/>